<organism evidence="3 4">
    <name type="scientific">Ottowia oryzae</name>
    <dbReference type="NCBI Taxonomy" id="2109914"/>
    <lineage>
        <taxon>Bacteria</taxon>
        <taxon>Pseudomonadati</taxon>
        <taxon>Pseudomonadota</taxon>
        <taxon>Betaproteobacteria</taxon>
        <taxon>Burkholderiales</taxon>
        <taxon>Comamonadaceae</taxon>
        <taxon>Ottowia</taxon>
    </lineage>
</organism>
<keyword evidence="4" id="KW-1185">Reference proteome</keyword>
<feature type="domain" description="Solute-binding protein family 3/N-terminal" evidence="2">
    <location>
        <begin position="39"/>
        <end position="254"/>
    </location>
</feature>
<dbReference type="InterPro" id="IPR001638">
    <property type="entry name" value="Solute-binding_3/MltF_N"/>
</dbReference>
<dbReference type="KEGG" id="otk:C6570_11990"/>
<dbReference type="PANTHER" id="PTHR31528">
    <property type="entry name" value="4-AMINO-5-HYDROXYMETHYL-2-METHYLPYRIMIDINE PHOSPHATE SYNTHASE THI11-RELATED"/>
    <property type="match status" value="1"/>
</dbReference>
<evidence type="ECO:0000313" key="4">
    <source>
        <dbReference type="Proteomes" id="UP000239709"/>
    </source>
</evidence>
<gene>
    <name evidence="3" type="ORF">C6570_11990</name>
</gene>
<feature type="chain" id="PRO_5015758922" evidence="1">
    <location>
        <begin position="22"/>
        <end position="329"/>
    </location>
</feature>
<keyword evidence="1" id="KW-0732">Signal</keyword>
<dbReference type="EMBL" id="CP027666">
    <property type="protein sequence ID" value="AVO34873.1"/>
    <property type="molecule type" value="Genomic_DNA"/>
</dbReference>
<dbReference type="AlphaFoldDB" id="A0A2S0MGN6"/>
<dbReference type="SMART" id="SM00062">
    <property type="entry name" value="PBPb"/>
    <property type="match status" value="1"/>
</dbReference>
<dbReference type="PANTHER" id="PTHR31528:SF15">
    <property type="entry name" value="RIBOFLAVIN-BINDING PROTEIN RIBY"/>
    <property type="match status" value="1"/>
</dbReference>
<protein>
    <submittedName>
        <fullName evidence="3">Sulfonate/nitrate transporter</fullName>
    </submittedName>
</protein>
<dbReference type="Gene3D" id="3.40.190.10">
    <property type="entry name" value="Periplasmic binding protein-like II"/>
    <property type="match status" value="2"/>
</dbReference>
<evidence type="ECO:0000259" key="2">
    <source>
        <dbReference type="SMART" id="SM00062"/>
    </source>
</evidence>
<dbReference type="InterPro" id="IPR015168">
    <property type="entry name" value="SsuA/THI5"/>
</dbReference>
<evidence type="ECO:0000256" key="1">
    <source>
        <dbReference type="SAM" id="SignalP"/>
    </source>
</evidence>
<dbReference type="GO" id="GO:0009228">
    <property type="term" value="P:thiamine biosynthetic process"/>
    <property type="evidence" value="ECO:0007669"/>
    <property type="project" value="InterPro"/>
</dbReference>
<dbReference type="Proteomes" id="UP000239709">
    <property type="component" value="Chromosome"/>
</dbReference>
<reference evidence="3 4" key="1">
    <citation type="submission" date="2018-03" db="EMBL/GenBank/DDBJ databases">
        <title>Genome sequencing of Ottowia sp.</title>
        <authorList>
            <person name="Kim S.-J."/>
            <person name="Heo J."/>
            <person name="Kwon S.-W."/>
        </authorList>
    </citation>
    <scope>NUCLEOTIDE SEQUENCE [LARGE SCALE GENOMIC DNA]</scope>
    <source>
        <strain evidence="3 4">KADR8-3</strain>
    </source>
</reference>
<dbReference type="Pfam" id="PF09084">
    <property type="entry name" value="NMT1"/>
    <property type="match status" value="1"/>
</dbReference>
<name>A0A2S0MGN6_9BURK</name>
<dbReference type="InterPro" id="IPR027939">
    <property type="entry name" value="NMT1/THI5"/>
</dbReference>
<evidence type="ECO:0000313" key="3">
    <source>
        <dbReference type="EMBL" id="AVO34873.1"/>
    </source>
</evidence>
<dbReference type="SUPFAM" id="SSF53850">
    <property type="entry name" value="Periplasmic binding protein-like II"/>
    <property type="match status" value="1"/>
</dbReference>
<sequence>MNTRPLLASLALAFGVTAAHAADSLTVQLDWLPGGDKAFVYAGVQQGFFKAEGLDVKIVPGRGSSDAVTKIASGAADVGFGGISALMMAAAESKSPVPVKAVMSLYSKQPDALFTRVDSQIKTLKDMEGKTVAMPTFSSSNALWPVVLQKNGVDPAKIKVIKTDPATLAPMLAQGRVDATINWVTVAPAFQAVLKQANKDLAVLPWTQFGLDGYGWSALASDKTIKDRPDVLKRYLRALSKSLAFSIEQPQKAAEALKAQVPEADVAVVKAEFESSIPLLKNEISQREGMGAYDAKLLAATWGWVAKSMNYDITKINPEQLVDRSFLSK</sequence>
<dbReference type="RefSeq" id="WP_106703422.1">
    <property type="nucleotide sequence ID" value="NZ_CP027666.1"/>
</dbReference>
<dbReference type="OrthoDB" id="8892982at2"/>
<feature type="signal peptide" evidence="1">
    <location>
        <begin position="1"/>
        <end position="21"/>
    </location>
</feature>
<proteinExistence type="predicted"/>
<accession>A0A2S0MGN6</accession>